<evidence type="ECO:0000313" key="2">
    <source>
        <dbReference type="EMBL" id="PPR94835.1"/>
    </source>
</evidence>
<feature type="compositionally biased region" description="Basic residues" evidence="1">
    <location>
        <begin position="34"/>
        <end position="48"/>
    </location>
</feature>
<dbReference type="Proteomes" id="UP000239757">
    <property type="component" value="Unassembled WGS sequence"/>
</dbReference>
<feature type="region of interest" description="Disordered" evidence="1">
    <location>
        <begin position="221"/>
        <end position="248"/>
    </location>
</feature>
<feature type="region of interest" description="Disordered" evidence="1">
    <location>
        <begin position="1"/>
        <end position="57"/>
    </location>
</feature>
<feature type="region of interest" description="Disordered" evidence="1">
    <location>
        <begin position="147"/>
        <end position="167"/>
    </location>
</feature>
<name>A0A2P5WUR1_GOSBA</name>
<accession>A0A2P5WUR1</accession>
<organism evidence="2 3">
    <name type="scientific">Gossypium barbadense</name>
    <name type="common">Sea Island cotton</name>
    <name type="synonym">Hibiscus barbadensis</name>
    <dbReference type="NCBI Taxonomy" id="3634"/>
    <lineage>
        <taxon>Eukaryota</taxon>
        <taxon>Viridiplantae</taxon>
        <taxon>Streptophyta</taxon>
        <taxon>Embryophyta</taxon>
        <taxon>Tracheophyta</taxon>
        <taxon>Spermatophyta</taxon>
        <taxon>Magnoliopsida</taxon>
        <taxon>eudicotyledons</taxon>
        <taxon>Gunneridae</taxon>
        <taxon>Pentapetalae</taxon>
        <taxon>rosids</taxon>
        <taxon>malvids</taxon>
        <taxon>Malvales</taxon>
        <taxon>Malvaceae</taxon>
        <taxon>Malvoideae</taxon>
        <taxon>Gossypium</taxon>
    </lineage>
</organism>
<reference evidence="2 3" key="1">
    <citation type="submission" date="2015-01" db="EMBL/GenBank/DDBJ databases">
        <title>Genome of allotetraploid Gossypium barbadense reveals genomic plasticity and fiber elongation in cotton evolution.</title>
        <authorList>
            <person name="Chen X."/>
            <person name="Liu X."/>
            <person name="Zhao B."/>
            <person name="Zheng H."/>
            <person name="Hu Y."/>
            <person name="Lu G."/>
            <person name="Yang C."/>
            <person name="Chen J."/>
            <person name="Shan C."/>
            <person name="Zhang L."/>
            <person name="Zhou Y."/>
            <person name="Wang L."/>
            <person name="Guo W."/>
            <person name="Bai Y."/>
            <person name="Ruan J."/>
            <person name="Shangguan X."/>
            <person name="Mao Y."/>
            <person name="Jiang J."/>
            <person name="Zhu Y."/>
            <person name="Lei J."/>
            <person name="Kang H."/>
            <person name="Chen S."/>
            <person name="He X."/>
            <person name="Wang R."/>
            <person name="Wang Y."/>
            <person name="Chen J."/>
            <person name="Wang L."/>
            <person name="Yu S."/>
            <person name="Wang B."/>
            <person name="Wei J."/>
            <person name="Song S."/>
            <person name="Lu X."/>
            <person name="Gao Z."/>
            <person name="Gu W."/>
            <person name="Deng X."/>
            <person name="Ma D."/>
            <person name="Wang S."/>
            <person name="Liang W."/>
            <person name="Fang L."/>
            <person name="Cai C."/>
            <person name="Zhu X."/>
            <person name="Zhou B."/>
            <person name="Zhang Y."/>
            <person name="Chen Z."/>
            <person name="Xu S."/>
            <person name="Zhu R."/>
            <person name="Wang S."/>
            <person name="Zhang T."/>
            <person name="Zhao G."/>
        </authorList>
    </citation>
    <scope>NUCLEOTIDE SEQUENCE [LARGE SCALE GENOMIC DNA]</scope>
    <source>
        <strain evidence="3">cv. Xinhai21</strain>
        <tissue evidence="2">Leaf</tissue>
    </source>
</reference>
<dbReference type="AlphaFoldDB" id="A0A2P5WUR1"/>
<evidence type="ECO:0000256" key="1">
    <source>
        <dbReference type="SAM" id="MobiDB-lite"/>
    </source>
</evidence>
<protein>
    <submittedName>
        <fullName evidence="2">Uncharacterized protein</fullName>
    </submittedName>
</protein>
<feature type="compositionally biased region" description="Polar residues" evidence="1">
    <location>
        <begin position="23"/>
        <end position="33"/>
    </location>
</feature>
<gene>
    <name evidence="2" type="ORF">GOBAR_AA25831</name>
</gene>
<evidence type="ECO:0000313" key="3">
    <source>
        <dbReference type="Proteomes" id="UP000239757"/>
    </source>
</evidence>
<dbReference type="EMBL" id="KZ666429">
    <property type="protein sequence ID" value="PPR94835.1"/>
    <property type="molecule type" value="Genomic_DNA"/>
</dbReference>
<proteinExistence type="predicted"/>
<feature type="compositionally biased region" description="Pro residues" evidence="1">
    <location>
        <begin position="229"/>
        <end position="241"/>
    </location>
</feature>
<feature type="compositionally biased region" description="Low complexity" evidence="1">
    <location>
        <begin position="156"/>
        <end position="165"/>
    </location>
</feature>
<sequence length="260" mass="29173">MGVGEANKARHSHATRPCEPTRPRNTNVYTMSSSKRKKTVVPASKKRNGASSSAGPTAKIRHPLLQFPRRPQKELFQIPRAQPLNAGHCIGWAAREQVQMADAIRALLTTDPWELFFKIIELTYLELTMEPCSMFHLQTIMTRYDNPSTGGERALSSSTPTTSTSYGACRKGTSLTLPILSPLRFRIRQSDIERGVISIGPYVTRLHRLAQFTNEEAYDDILDDVPPQYEDPPTQPPPPSRPVHTATSYADISERLTRFE</sequence>
<dbReference type="OrthoDB" id="1828268at2759"/>